<dbReference type="Gene3D" id="3.40.50.300">
    <property type="entry name" value="P-loop containing nucleotide triphosphate hydrolases"/>
    <property type="match status" value="1"/>
</dbReference>
<dbReference type="PANTHER" id="PTHR33463">
    <property type="entry name" value="NB-ARC DOMAIN-CONTAINING PROTEIN-RELATED"/>
    <property type="match status" value="1"/>
</dbReference>
<proteinExistence type="predicted"/>
<gene>
    <name evidence="3" type="ORF">Din_019575</name>
</gene>
<dbReference type="Pfam" id="PF00931">
    <property type="entry name" value="NB-ARC"/>
    <property type="match status" value="1"/>
</dbReference>
<feature type="domain" description="NB-ARC" evidence="2">
    <location>
        <begin position="165"/>
        <end position="212"/>
    </location>
</feature>
<name>A0A5B7A1D7_DAVIN</name>
<dbReference type="InterPro" id="IPR027417">
    <property type="entry name" value="P-loop_NTPase"/>
</dbReference>
<keyword evidence="1" id="KW-0611">Plant defense</keyword>
<dbReference type="AlphaFoldDB" id="A0A5B7A1D7"/>
<protein>
    <recommendedName>
        <fullName evidence="2">NB-ARC domain-containing protein</fullName>
    </recommendedName>
</protein>
<organism evidence="3">
    <name type="scientific">Davidia involucrata</name>
    <name type="common">Dove tree</name>
    <dbReference type="NCBI Taxonomy" id="16924"/>
    <lineage>
        <taxon>Eukaryota</taxon>
        <taxon>Viridiplantae</taxon>
        <taxon>Streptophyta</taxon>
        <taxon>Embryophyta</taxon>
        <taxon>Tracheophyta</taxon>
        <taxon>Spermatophyta</taxon>
        <taxon>Magnoliopsida</taxon>
        <taxon>eudicotyledons</taxon>
        <taxon>Gunneridae</taxon>
        <taxon>Pentapetalae</taxon>
        <taxon>asterids</taxon>
        <taxon>Cornales</taxon>
        <taxon>Nyssaceae</taxon>
        <taxon>Davidia</taxon>
    </lineage>
</organism>
<evidence type="ECO:0000256" key="1">
    <source>
        <dbReference type="ARBA" id="ARBA00022821"/>
    </source>
</evidence>
<dbReference type="GO" id="GO:0043531">
    <property type="term" value="F:ADP binding"/>
    <property type="evidence" value="ECO:0007669"/>
    <property type="project" value="InterPro"/>
</dbReference>
<evidence type="ECO:0000313" key="3">
    <source>
        <dbReference type="EMBL" id="MPA50134.1"/>
    </source>
</evidence>
<dbReference type="PANTHER" id="PTHR33463:SF198">
    <property type="entry name" value="RPP4C3"/>
    <property type="match status" value="1"/>
</dbReference>
<reference evidence="3" key="1">
    <citation type="submission" date="2019-08" db="EMBL/GenBank/DDBJ databases">
        <title>Reference gene set and small RNA set construction with multiple tissues from Davidia involucrata Baill.</title>
        <authorList>
            <person name="Yang H."/>
            <person name="Zhou C."/>
            <person name="Li G."/>
            <person name="Wang J."/>
            <person name="Gao P."/>
            <person name="Wang M."/>
            <person name="Wang R."/>
            <person name="Zhao Y."/>
        </authorList>
    </citation>
    <scope>NUCLEOTIDE SEQUENCE</scope>
    <source>
        <tissue evidence="3">Mixed with DoveR01_LX</tissue>
    </source>
</reference>
<dbReference type="SUPFAM" id="SSF52540">
    <property type="entry name" value="P-loop containing nucleoside triphosphate hydrolases"/>
    <property type="match status" value="1"/>
</dbReference>
<dbReference type="InterPro" id="IPR050905">
    <property type="entry name" value="Plant_NBS-LRR"/>
</dbReference>
<dbReference type="EMBL" id="GHES01019575">
    <property type="protein sequence ID" value="MPA50134.1"/>
    <property type="molecule type" value="Transcribed_RNA"/>
</dbReference>
<dbReference type="InterPro" id="IPR002182">
    <property type="entry name" value="NB-ARC"/>
</dbReference>
<sequence>MEAVNAVVGKIVEQITEHLLRSVGRQIGYLVHSKENIEKLVGEFEKLGDDGTTVQGRVDRARQNGEIIEDDVWKWLTRVHGLKLEVGGFLEDKTVIVDKRCFKGCCPDVRSRYWLGKEAQKKMMLLAKLKEEGQFDRVGHDAPPPEIGFTSATVYDHFESRASLFKEIWGALEDDTINIIGISGMGGVGKTTMVTEIGQQAKKDMLFDEVVQQAVCVICCN</sequence>
<evidence type="ECO:0000259" key="2">
    <source>
        <dbReference type="Pfam" id="PF00931"/>
    </source>
</evidence>
<accession>A0A5B7A1D7</accession>